<dbReference type="InterPro" id="IPR032691">
    <property type="entry name" value="Mon2/Sec7/BIG1-like_HUS"/>
</dbReference>
<sequence>IHQFDTPSLLHPFLQVIQASATSAPITSLALVAITKFFSYNLISTDSPRLSLAMQSLSAAITHCRFEASDSAADEIVLLRILKLMEGMLSGPGGDLLSDESVCEMMETGLSMCCQSRLSELLRRSAEMSMVKMCQVIFERLKHLEIEAGDDLEALDEKTKEDMDTVKMDPSANANDAVKSSLAAPPSTRTPSTSFDKSRSGASASNSLDNASELGVGPASESSDEAPIKPYSLPSIRELFRVLVDLLDPHDRQHADTMRVMALRIIDVALEVAGPSIAKHPSLATLAEDRLCRYLFQLVRSDNMAILHESLIVAGTLLATCRGVLKLQQELFLSYLVACLHPRVEIPREPGIDPSLYAGVPQAPKLVKPPASQTNSGRSTPVPVKDRQKLGMEGGSRKPDAREAMVESVGALARIPSFMVELYVNYDCEVDRADLCEDMVGLLSRNAIPDSATWSTTSVPPLCLDALLGYIQFIADRLDDEPSVEGYPEVAKLREQRRRKKIIIQGASKFNENPKAGLAYLSAEGIIEDPADAKSVAQFLKGTARISKKMFGEFIAKKGNEPIIESLMSSFDFAGKRVDEALRMLLEAFRLPGESALIERIVTVFSDHYIRGAKPEGITENDAIFVLAYAIIMLNVDQHSSKIKSQARMQFENFANNLRGVNGGKDFDPEYLRAIFEEIKSNEIILPDEHEGKQAFDYAWRELLLKTGSTSNLVLCDTNIFDADMFAATWKPVVATLSYVFMSASDDAVFSRVITGFDQCARIAAKYGLTEAVDQVVYCLSYITSLATETPSNTTLNTEVQVAEHNVSVMVSELAVKFGRDFKAQLAAVVLFRVVTGSETIINDSWKHVVRIWLNLFVNSLIPPFFAPNRMDIPPIPLQNPSQVIDRGQKQIDTGLFSAFTSYISSYAADDPPEPSDEEIESTLCTVDCVNASHMGDVFANVVNMPVEALKPLVEALLLQLPDDPTSVVITVKSETEQPTSPNGTKAPVGPLYDPSMVYLLEFATVLALRDNETIIALGADVAEALQNVMRNAASYHYIMISRTMFYLLHLLHASYEHSFLRVPVVLHTISSFKKDLFDKSAPLVLQGLNQCIKEPGPLRNEIMTSPDFWVILRNLTGNAQSAPTVFEILEGVAVGSPPTIMADNYESAVKLLNDFASAGSVGSTVEQKQDKRARRGQQQKAPAKQPQVDAAVARGVKAITMIYSLTTRIPVLMKQSHLESKEAWAAYWSPIFRALTTQCTNPCREIRHQAFSSLQRTLLSPELTSGEHEEWTAIFGEVLFPLIVRLLKPEVYSSDPVGMSETRVQAATLLCKIFLHYLVLLSKWEGMLDLWLKILDIMDRLMNSGQGDSLEEAVPESLKNILLVMSSSGYLVPPSVDATHEKLWTETWKRIDRFLPDLRKELDLDPKVAPEAAVVEEKKDEEVKKEVAPVS</sequence>
<keyword evidence="4" id="KW-1185">Reference proteome</keyword>
<comment type="caution">
    <text evidence="3">The sequence shown here is derived from an EMBL/GenBank/DDBJ whole genome shotgun (WGS) entry which is preliminary data.</text>
</comment>
<name>A0A8T9C8A4_9HELO</name>
<dbReference type="SUPFAM" id="SSF48371">
    <property type="entry name" value="ARM repeat"/>
    <property type="match status" value="1"/>
</dbReference>
<dbReference type="GO" id="GO:0005085">
    <property type="term" value="F:guanyl-nucleotide exchange factor activity"/>
    <property type="evidence" value="ECO:0007669"/>
    <property type="project" value="InterPro"/>
</dbReference>
<dbReference type="EMBL" id="QGMK01000778">
    <property type="protein sequence ID" value="TVY78387.1"/>
    <property type="molecule type" value="Genomic_DNA"/>
</dbReference>
<evidence type="ECO:0000313" key="3">
    <source>
        <dbReference type="EMBL" id="TVY78387.1"/>
    </source>
</evidence>
<dbReference type="GO" id="GO:0005794">
    <property type="term" value="C:Golgi apparatus"/>
    <property type="evidence" value="ECO:0007669"/>
    <property type="project" value="UniProtKB-ARBA"/>
</dbReference>
<dbReference type="Gene3D" id="1.10.220.20">
    <property type="match status" value="1"/>
</dbReference>
<evidence type="ECO:0000256" key="1">
    <source>
        <dbReference type="SAM" id="MobiDB-lite"/>
    </source>
</evidence>
<evidence type="ECO:0000313" key="4">
    <source>
        <dbReference type="Proteomes" id="UP000469558"/>
    </source>
</evidence>
<dbReference type="GO" id="GO:0032012">
    <property type="term" value="P:regulation of ARF protein signal transduction"/>
    <property type="evidence" value="ECO:0007669"/>
    <property type="project" value="InterPro"/>
</dbReference>
<dbReference type="GO" id="GO:0016192">
    <property type="term" value="P:vesicle-mediated transport"/>
    <property type="evidence" value="ECO:0007669"/>
    <property type="project" value="UniProtKB-ARBA"/>
</dbReference>
<reference evidence="3 4" key="1">
    <citation type="submission" date="2018-05" db="EMBL/GenBank/DDBJ databases">
        <title>Genome sequencing and assembly of the regulated plant pathogen Lachnellula willkommii and related sister species for the development of diagnostic species identification markers.</title>
        <authorList>
            <person name="Giroux E."/>
            <person name="Bilodeau G."/>
        </authorList>
    </citation>
    <scope>NUCLEOTIDE SEQUENCE [LARGE SCALE GENOMIC DNA]</scope>
    <source>
        <strain evidence="3 4">CBS 268.59</strain>
    </source>
</reference>
<dbReference type="PROSITE" id="PS50190">
    <property type="entry name" value="SEC7"/>
    <property type="match status" value="1"/>
</dbReference>
<dbReference type="Gene3D" id="1.10.1000.11">
    <property type="entry name" value="Arf Nucleotide-binding Site Opener,domain 2"/>
    <property type="match status" value="1"/>
</dbReference>
<dbReference type="Pfam" id="PF01369">
    <property type="entry name" value="Sec7"/>
    <property type="match status" value="1"/>
</dbReference>
<dbReference type="CDD" id="cd00171">
    <property type="entry name" value="Sec7"/>
    <property type="match status" value="1"/>
</dbReference>
<gene>
    <name evidence="3" type="ORF">LSUE1_G009471</name>
</gene>
<organism evidence="3 4">
    <name type="scientific">Lachnellula suecica</name>
    <dbReference type="NCBI Taxonomy" id="602035"/>
    <lineage>
        <taxon>Eukaryota</taxon>
        <taxon>Fungi</taxon>
        <taxon>Dikarya</taxon>
        <taxon>Ascomycota</taxon>
        <taxon>Pezizomycotina</taxon>
        <taxon>Leotiomycetes</taxon>
        <taxon>Helotiales</taxon>
        <taxon>Lachnaceae</taxon>
        <taxon>Lachnellula</taxon>
    </lineage>
</organism>
<accession>A0A8T9C8A4</accession>
<dbReference type="InterPro" id="IPR016024">
    <property type="entry name" value="ARM-type_fold"/>
</dbReference>
<protein>
    <recommendedName>
        <fullName evidence="2">SEC7 domain-containing protein</fullName>
    </recommendedName>
</protein>
<dbReference type="Pfam" id="PF23325">
    <property type="entry name" value="TPR_28"/>
    <property type="match status" value="1"/>
</dbReference>
<feature type="compositionally biased region" description="Basic and acidic residues" evidence="1">
    <location>
        <begin position="384"/>
        <end position="401"/>
    </location>
</feature>
<evidence type="ECO:0000259" key="2">
    <source>
        <dbReference type="PROSITE" id="PS50190"/>
    </source>
</evidence>
<dbReference type="SUPFAM" id="SSF48425">
    <property type="entry name" value="Sec7 domain"/>
    <property type="match status" value="1"/>
</dbReference>
<feature type="non-terminal residue" evidence="3">
    <location>
        <position position="1"/>
    </location>
</feature>
<feature type="region of interest" description="Disordered" evidence="1">
    <location>
        <begin position="167"/>
        <end position="228"/>
    </location>
</feature>
<proteinExistence type="predicted"/>
<feature type="domain" description="SEC7" evidence="2">
    <location>
        <begin position="492"/>
        <end position="682"/>
    </location>
</feature>
<dbReference type="Proteomes" id="UP000469558">
    <property type="component" value="Unassembled WGS sequence"/>
</dbReference>
<dbReference type="SMART" id="SM00222">
    <property type="entry name" value="Sec7"/>
    <property type="match status" value="1"/>
</dbReference>
<dbReference type="InterPro" id="IPR023394">
    <property type="entry name" value="Sec7_C_sf"/>
</dbReference>
<dbReference type="PANTHER" id="PTHR10663">
    <property type="entry name" value="GUANYL-NUCLEOTIDE EXCHANGE FACTOR"/>
    <property type="match status" value="1"/>
</dbReference>
<dbReference type="InterPro" id="IPR056604">
    <property type="entry name" value="GBF1-like_TPR"/>
</dbReference>
<feature type="region of interest" description="Disordered" evidence="1">
    <location>
        <begin position="367"/>
        <end position="401"/>
    </location>
</feature>
<dbReference type="Pfam" id="PF12783">
    <property type="entry name" value="Sec7-like_HUS"/>
    <property type="match status" value="1"/>
</dbReference>
<dbReference type="InterPro" id="IPR000904">
    <property type="entry name" value="Sec7_dom"/>
</dbReference>
<dbReference type="OrthoDB" id="10258608at2759"/>
<feature type="compositionally biased region" description="Low complexity" evidence="1">
    <location>
        <begin position="1179"/>
        <end position="1188"/>
    </location>
</feature>
<feature type="region of interest" description="Disordered" evidence="1">
    <location>
        <begin position="1164"/>
        <end position="1188"/>
    </location>
</feature>
<dbReference type="InterPro" id="IPR035999">
    <property type="entry name" value="Sec7_dom_sf"/>
</dbReference>
<dbReference type="PANTHER" id="PTHR10663:SF388">
    <property type="entry name" value="GOLGI-SPECIFIC BREFELDIN A-RESISTANCE GUANINE NUCLEOTIDE EXCHANGE FACTOR 1"/>
    <property type="match status" value="1"/>
</dbReference>
<feature type="compositionally biased region" description="Polar residues" evidence="1">
    <location>
        <begin position="187"/>
        <end position="210"/>
    </location>
</feature>